<sequence length="532" mass="60589">MEEMRMSSNVTGSEALLQAQEPVGSRLSYYLGLLVLVLVAYLMRPKTEESVSAPFYKASRMKWMFSADTLVRDSYGKVRIGIRFQQALVMLTNKQFRDQIYNIKATEGLRTLIPVSLISELKGLPEEHLSAQEAIKEAMLLDYTNFGPGDHTNTFLFLMKTKLSQKLTRFIPRQKSELDFIVGQEFPECEDWTPMKLQPFMLRVIARLSGSIFVGSELSRTEEWMETSVTYAIHVFIAVVKLQFFPTWLRPVAKYLVSELGQSSRDLARGEAMLKPIIEERLQNEELDPGCSQPDDFTQWLIDSLPEGQKRDYAAQVKVQLALSAASIHTTSNAVTDCFYDLAAHPEYQEILREEAYQVLVQDGGWDKSESMAKLQKLDSFMKESQRLAGNVTTFIRKVVKPDGLSLSDGTHLPVGTNLLAPLCGISRDERYFPEPEVFDGLRFWKLRQRSADAANRWQYTSITQSNLDFGLGKHACPGRFLAGNEIKLILANFVLNYDIKLKDGEGRPEPMMFMMSKSPNQKAEIMFRRRS</sequence>
<comment type="similarity">
    <text evidence="3 8">Belongs to the cytochrome P450 family.</text>
</comment>
<dbReference type="SUPFAM" id="SSF48264">
    <property type="entry name" value="Cytochrome P450"/>
    <property type="match status" value="1"/>
</dbReference>
<dbReference type="PRINTS" id="PR00465">
    <property type="entry name" value="EP450IV"/>
</dbReference>
<dbReference type="PANTHER" id="PTHR46206">
    <property type="entry name" value="CYTOCHROME P450"/>
    <property type="match status" value="1"/>
</dbReference>
<dbReference type="Proteomes" id="UP001446871">
    <property type="component" value="Unassembled WGS sequence"/>
</dbReference>
<evidence type="ECO:0000256" key="4">
    <source>
        <dbReference type="ARBA" id="ARBA00022723"/>
    </source>
</evidence>
<organism evidence="9 10">
    <name type="scientific">Apiospora saccharicola</name>
    <dbReference type="NCBI Taxonomy" id="335842"/>
    <lineage>
        <taxon>Eukaryota</taxon>
        <taxon>Fungi</taxon>
        <taxon>Dikarya</taxon>
        <taxon>Ascomycota</taxon>
        <taxon>Pezizomycotina</taxon>
        <taxon>Sordariomycetes</taxon>
        <taxon>Xylariomycetidae</taxon>
        <taxon>Amphisphaeriales</taxon>
        <taxon>Apiosporaceae</taxon>
        <taxon>Apiospora</taxon>
    </lineage>
</organism>
<dbReference type="InterPro" id="IPR001128">
    <property type="entry name" value="Cyt_P450"/>
</dbReference>
<dbReference type="PROSITE" id="PS00086">
    <property type="entry name" value="CYTOCHROME_P450"/>
    <property type="match status" value="1"/>
</dbReference>
<dbReference type="Gene3D" id="1.10.630.10">
    <property type="entry name" value="Cytochrome P450"/>
    <property type="match status" value="1"/>
</dbReference>
<keyword evidence="10" id="KW-1185">Reference proteome</keyword>
<keyword evidence="8" id="KW-0349">Heme</keyword>
<comment type="cofactor">
    <cofactor evidence="1">
        <name>heme</name>
        <dbReference type="ChEBI" id="CHEBI:30413"/>
    </cofactor>
</comment>
<dbReference type="InterPro" id="IPR017972">
    <property type="entry name" value="Cyt_P450_CS"/>
</dbReference>
<evidence type="ECO:0000256" key="2">
    <source>
        <dbReference type="ARBA" id="ARBA00004167"/>
    </source>
</evidence>
<dbReference type="PANTHER" id="PTHR46206:SF6">
    <property type="entry name" value="CYTOCHROME P450 MONOOXYGENASE AN1598-RELATED"/>
    <property type="match status" value="1"/>
</dbReference>
<keyword evidence="4 8" id="KW-0479">Metal-binding</keyword>
<dbReference type="Pfam" id="PF00067">
    <property type="entry name" value="p450"/>
    <property type="match status" value="1"/>
</dbReference>
<comment type="subcellular location">
    <subcellularLocation>
        <location evidence="2">Membrane</location>
        <topology evidence="2">Single-pass membrane protein</topology>
    </subcellularLocation>
</comment>
<protein>
    <submittedName>
        <fullName evidence="9">Cytochrome p450 protein</fullName>
    </submittedName>
</protein>
<dbReference type="CDD" id="cd11041">
    <property type="entry name" value="CYP503A1-like"/>
    <property type="match status" value="1"/>
</dbReference>
<evidence type="ECO:0000313" key="9">
    <source>
        <dbReference type="EMBL" id="KAK8047695.1"/>
    </source>
</evidence>
<evidence type="ECO:0000256" key="8">
    <source>
        <dbReference type="RuleBase" id="RU000461"/>
    </source>
</evidence>
<reference evidence="9 10" key="1">
    <citation type="submission" date="2023-01" db="EMBL/GenBank/DDBJ databases">
        <title>Analysis of 21 Apiospora genomes using comparative genomics revels a genus with tremendous synthesis potential of carbohydrate active enzymes and secondary metabolites.</title>
        <authorList>
            <person name="Sorensen T."/>
        </authorList>
    </citation>
    <scope>NUCLEOTIDE SEQUENCE [LARGE SCALE GENOMIC DNA]</scope>
    <source>
        <strain evidence="9 10">CBS 83171</strain>
    </source>
</reference>
<gene>
    <name evidence="9" type="ORF">PG996_015759</name>
</gene>
<proteinExistence type="inferred from homology"/>
<keyword evidence="7 8" id="KW-0503">Monooxygenase</keyword>
<comment type="caution">
    <text evidence="9">The sequence shown here is derived from an EMBL/GenBank/DDBJ whole genome shotgun (WGS) entry which is preliminary data.</text>
</comment>
<keyword evidence="6 8" id="KW-0408">Iron</keyword>
<evidence type="ECO:0000313" key="10">
    <source>
        <dbReference type="Proteomes" id="UP001446871"/>
    </source>
</evidence>
<dbReference type="InterPro" id="IPR002403">
    <property type="entry name" value="Cyt_P450_E_grp-IV"/>
</dbReference>
<evidence type="ECO:0000256" key="5">
    <source>
        <dbReference type="ARBA" id="ARBA00023002"/>
    </source>
</evidence>
<dbReference type="InterPro" id="IPR036396">
    <property type="entry name" value="Cyt_P450_sf"/>
</dbReference>
<evidence type="ECO:0000256" key="3">
    <source>
        <dbReference type="ARBA" id="ARBA00010617"/>
    </source>
</evidence>
<name>A0ABR1TM12_9PEZI</name>
<dbReference type="EMBL" id="JAQQWM010000009">
    <property type="protein sequence ID" value="KAK8047695.1"/>
    <property type="molecule type" value="Genomic_DNA"/>
</dbReference>
<evidence type="ECO:0000256" key="1">
    <source>
        <dbReference type="ARBA" id="ARBA00001971"/>
    </source>
</evidence>
<evidence type="ECO:0000256" key="6">
    <source>
        <dbReference type="ARBA" id="ARBA00023004"/>
    </source>
</evidence>
<evidence type="ECO:0000256" key="7">
    <source>
        <dbReference type="ARBA" id="ARBA00023033"/>
    </source>
</evidence>
<accession>A0ABR1TM12</accession>
<keyword evidence="5 8" id="KW-0560">Oxidoreductase</keyword>